<proteinExistence type="predicted"/>
<reference evidence="1 2" key="1">
    <citation type="submission" date="2018-07" db="EMBL/GenBank/DDBJ databases">
        <title>Genomic Encyclopedia of Type Strains, Phase III (KMG-III): the genomes of soil and plant-associated and newly described type strains.</title>
        <authorList>
            <person name="Whitman W."/>
        </authorList>
    </citation>
    <scope>NUCLEOTIDE SEQUENCE [LARGE SCALE GENOMIC DNA]</scope>
    <source>
        <strain evidence="1 2">CECT 8333</strain>
    </source>
</reference>
<evidence type="ECO:0000313" key="2">
    <source>
        <dbReference type="Proteomes" id="UP000253090"/>
    </source>
</evidence>
<protein>
    <submittedName>
        <fullName evidence="1">Uncharacterized protein</fullName>
    </submittedName>
</protein>
<sequence>MNRVYQGTAKQFSGTVYTNLEHANRIHYIVSGDFYDNGTTTISGGGKANIGESFEITFGVSYSSNWYATIYEEDDCDWY</sequence>
<gene>
    <name evidence="1" type="ORF">DFP94_1073</name>
</gene>
<keyword evidence="2" id="KW-1185">Reference proteome</keyword>
<accession>A0A369B944</accession>
<organism evidence="1 2">
    <name type="scientific">Fontibacillus phaseoli</name>
    <dbReference type="NCBI Taxonomy" id="1416533"/>
    <lineage>
        <taxon>Bacteria</taxon>
        <taxon>Bacillati</taxon>
        <taxon>Bacillota</taxon>
        <taxon>Bacilli</taxon>
        <taxon>Bacillales</taxon>
        <taxon>Paenibacillaceae</taxon>
        <taxon>Fontibacillus</taxon>
    </lineage>
</organism>
<name>A0A369B944_9BACL</name>
<evidence type="ECO:0000313" key="1">
    <source>
        <dbReference type="EMBL" id="RCX18052.1"/>
    </source>
</evidence>
<comment type="caution">
    <text evidence="1">The sequence shown here is derived from an EMBL/GenBank/DDBJ whole genome shotgun (WGS) entry which is preliminary data.</text>
</comment>
<dbReference type="AlphaFoldDB" id="A0A369B944"/>
<dbReference type="Proteomes" id="UP000253090">
    <property type="component" value="Unassembled WGS sequence"/>
</dbReference>
<dbReference type="EMBL" id="QPJW01000007">
    <property type="protein sequence ID" value="RCX18052.1"/>
    <property type="molecule type" value="Genomic_DNA"/>
</dbReference>